<dbReference type="Pfam" id="PF00732">
    <property type="entry name" value="GMC_oxred_N"/>
    <property type="match status" value="1"/>
</dbReference>
<evidence type="ECO:0000256" key="5">
    <source>
        <dbReference type="PIRSR" id="PIRSR000137-1"/>
    </source>
</evidence>
<dbReference type="GO" id="GO:0016614">
    <property type="term" value="F:oxidoreductase activity, acting on CH-OH group of donors"/>
    <property type="evidence" value="ECO:0007669"/>
    <property type="project" value="InterPro"/>
</dbReference>
<dbReference type="OrthoDB" id="269227at2759"/>
<accession>B4JL01</accession>
<evidence type="ECO:0000256" key="6">
    <source>
        <dbReference type="PIRSR" id="PIRSR000137-2"/>
    </source>
</evidence>
<name>B4JL01_DROGR</name>
<dbReference type="eggNOG" id="KOG1238">
    <property type="taxonomic scope" value="Eukaryota"/>
</dbReference>
<feature type="active site" description="Proton acceptor" evidence="5">
    <location>
        <position position="618"/>
    </location>
</feature>
<feature type="binding site" evidence="6">
    <location>
        <position position="170"/>
    </location>
    <ligand>
        <name>FAD</name>
        <dbReference type="ChEBI" id="CHEBI:57692"/>
    </ligand>
</feature>
<proteinExistence type="inferred from homology"/>
<dbReference type="GO" id="GO:0050660">
    <property type="term" value="F:flavin adenine dinucleotide binding"/>
    <property type="evidence" value="ECO:0007669"/>
    <property type="project" value="InterPro"/>
</dbReference>
<feature type="domain" description="Glucose-methanol-choline oxidoreductase N-terminal" evidence="9">
    <location>
        <begin position="164"/>
        <end position="187"/>
    </location>
</feature>
<comment type="similarity">
    <text evidence="2 7">Belongs to the GMC oxidoreductase family.</text>
</comment>
<dbReference type="Proteomes" id="UP000001070">
    <property type="component" value="Unassembled WGS sequence"/>
</dbReference>
<feature type="signal peptide" evidence="8">
    <location>
        <begin position="1"/>
        <end position="37"/>
    </location>
</feature>
<keyword evidence="12" id="KW-1185">Reference proteome</keyword>
<dbReference type="InterPro" id="IPR007867">
    <property type="entry name" value="GMC_OxRtase_C"/>
</dbReference>
<dbReference type="EMBL" id="CH916370">
    <property type="protein sequence ID" value="EDW00254.1"/>
    <property type="molecule type" value="Genomic_DNA"/>
</dbReference>
<feature type="chain" id="PRO_5002809451" evidence="8">
    <location>
        <begin position="38"/>
        <end position="658"/>
    </location>
</feature>
<dbReference type="AlphaFoldDB" id="B4JL01"/>
<dbReference type="FunCoup" id="B4JL01">
    <property type="interactions" value="23"/>
</dbReference>
<dbReference type="Pfam" id="PF05199">
    <property type="entry name" value="GMC_oxred_C"/>
    <property type="match status" value="1"/>
</dbReference>
<dbReference type="Gene3D" id="3.50.50.60">
    <property type="entry name" value="FAD/NAD(P)-binding domain"/>
    <property type="match status" value="1"/>
</dbReference>
<dbReference type="PROSITE" id="PS00624">
    <property type="entry name" value="GMC_OXRED_2"/>
    <property type="match status" value="1"/>
</dbReference>
<feature type="domain" description="Glucose-methanol-choline oxidoreductase N-terminal" evidence="10">
    <location>
        <begin position="335"/>
        <end position="349"/>
    </location>
</feature>
<keyword evidence="4 6" id="KW-0274">FAD</keyword>
<evidence type="ECO:0000256" key="7">
    <source>
        <dbReference type="RuleBase" id="RU003968"/>
    </source>
</evidence>
<dbReference type="SUPFAM" id="SSF54373">
    <property type="entry name" value="FAD-linked reductases, C-terminal domain"/>
    <property type="match status" value="1"/>
</dbReference>
<dbReference type="Gene3D" id="3.30.560.10">
    <property type="entry name" value="Glucose Oxidase, domain 3"/>
    <property type="match status" value="1"/>
</dbReference>
<evidence type="ECO:0000256" key="8">
    <source>
        <dbReference type="SAM" id="SignalP"/>
    </source>
</evidence>
<evidence type="ECO:0000256" key="3">
    <source>
        <dbReference type="ARBA" id="ARBA00022630"/>
    </source>
</evidence>
<dbReference type="OMA" id="HGCSWWH"/>
<dbReference type="PIRSF" id="PIRSF000137">
    <property type="entry name" value="Alcohol_oxidase"/>
    <property type="match status" value="1"/>
</dbReference>
<dbReference type="PhylomeDB" id="B4JL01"/>
<feature type="binding site" evidence="6">
    <location>
        <begin position="574"/>
        <end position="575"/>
    </location>
    <ligand>
        <name>FAD</name>
        <dbReference type="ChEBI" id="CHEBI:57692"/>
    </ligand>
</feature>
<feature type="binding site" evidence="6">
    <location>
        <position position="296"/>
    </location>
    <ligand>
        <name>FAD</name>
        <dbReference type="ChEBI" id="CHEBI:57692"/>
    </ligand>
</feature>
<organism evidence="12">
    <name type="scientific">Drosophila grimshawi</name>
    <name type="common">Hawaiian fruit fly</name>
    <name type="synonym">Idiomyia grimshawi</name>
    <dbReference type="NCBI Taxonomy" id="7222"/>
    <lineage>
        <taxon>Eukaryota</taxon>
        <taxon>Metazoa</taxon>
        <taxon>Ecdysozoa</taxon>
        <taxon>Arthropoda</taxon>
        <taxon>Hexapoda</taxon>
        <taxon>Insecta</taxon>
        <taxon>Pterygota</taxon>
        <taxon>Neoptera</taxon>
        <taxon>Endopterygota</taxon>
        <taxon>Diptera</taxon>
        <taxon>Brachycera</taxon>
        <taxon>Muscomorpha</taxon>
        <taxon>Ephydroidea</taxon>
        <taxon>Drosophilidae</taxon>
        <taxon>Drosophila</taxon>
        <taxon>Hawaiian Drosophila</taxon>
    </lineage>
</organism>
<dbReference type="PANTHER" id="PTHR11552:SF147">
    <property type="entry name" value="CHOLINE DEHYDROGENASE, MITOCHONDRIAL"/>
    <property type="match status" value="1"/>
</dbReference>
<sequence>MDNVLVKTTHLNHGIFLLLLQLQLQLPLQLLASTADGEPLSNGVGLALLESVAAALNASSWTLTGNWPPNYEQAASGQAEQSFDYIVIGAGSAGSIVASRLSEQSNVSVLLLEAGHRPPLESEIYTLSGTLHHDARYMWLDEAEPSPNCCLAMKPGHGCSWWHGRMLGGTGAINGNIYVPGSADNFNGWCQRFGLKGWDWAQVQRAYRKLQSRLQLGNFPLEQHNQRLADLIYAASGELGVPRLQQPLNSTISFGYTHQVPATISRGRRTSSARQYLAQPDVLRRPNLKVRHGAEVQRLLLSSSGERMRGVSYVLKPSNRRWNVWAHREIILSAGALNSPQLLLLSGIGNASELEAVGVQPRLHLPEVGRNLQDHGMLPLLLRFTSNCSAAFRGRGPFEPASVAEYLLQGQHGPLAASFSMMGFINSSAPANLTGQPDLHVVSHKLLPRGSAASFAYLGFRSELVAAQQAALQQTDMLQLIGSLLMPKSRGRVQLRSGNPEQRPLVWNNYGEHPADRATLLRYVRYVQRLTDTRAFRRCGLQLWLPPLTECDRLAADSDAYWLCHIRYMYVGAWHAAGTCRMAATHNAGVVDERLRVHGIKGLRVVDASIMPEITSGHTNAPSMMIGEQGARMILEDQQCHIVPQSEADKANPNTILK</sequence>
<dbReference type="InterPro" id="IPR000172">
    <property type="entry name" value="GMC_OxRdtase_N"/>
</dbReference>
<dbReference type="KEGG" id="dgr:6565256"/>
<dbReference type="SMR" id="B4JL01"/>
<protein>
    <submittedName>
        <fullName evidence="11">GH12758</fullName>
    </submittedName>
</protein>
<evidence type="ECO:0000259" key="9">
    <source>
        <dbReference type="PROSITE" id="PS00623"/>
    </source>
</evidence>
<dbReference type="STRING" id="7222.B4JL01"/>
<evidence type="ECO:0000313" key="11">
    <source>
        <dbReference type="EMBL" id="EDW00254.1"/>
    </source>
</evidence>
<dbReference type="SUPFAM" id="SSF51905">
    <property type="entry name" value="FAD/NAD(P)-binding domain"/>
    <property type="match status" value="1"/>
</dbReference>
<dbReference type="InParanoid" id="B4JL01"/>
<dbReference type="InterPro" id="IPR036188">
    <property type="entry name" value="FAD/NAD-bd_sf"/>
</dbReference>
<keyword evidence="8" id="KW-0732">Signal</keyword>
<dbReference type="InterPro" id="IPR012132">
    <property type="entry name" value="GMC_OxRdtase"/>
</dbReference>
<comment type="cofactor">
    <cofactor evidence="1 6">
        <name>FAD</name>
        <dbReference type="ChEBI" id="CHEBI:57692"/>
    </cofactor>
</comment>
<dbReference type="HOGENOM" id="CLU_002865_7_0_1"/>
<keyword evidence="3 7" id="KW-0285">Flavoprotein</keyword>
<evidence type="ECO:0000256" key="4">
    <source>
        <dbReference type="ARBA" id="ARBA00022827"/>
    </source>
</evidence>
<evidence type="ECO:0000313" key="12">
    <source>
        <dbReference type="Proteomes" id="UP000001070"/>
    </source>
</evidence>
<dbReference type="PANTHER" id="PTHR11552">
    <property type="entry name" value="GLUCOSE-METHANOL-CHOLINE GMC OXIDOREDUCTASE"/>
    <property type="match status" value="1"/>
</dbReference>
<evidence type="ECO:0000259" key="10">
    <source>
        <dbReference type="PROSITE" id="PS00624"/>
    </source>
</evidence>
<feature type="active site" description="Proton donor" evidence="5">
    <location>
        <position position="575"/>
    </location>
</feature>
<dbReference type="PROSITE" id="PS00623">
    <property type="entry name" value="GMC_OXRED_1"/>
    <property type="match status" value="1"/>
</dbReference>
<evidence type="ECO:0000256" key="1">
    <source>
        <dbReference type="ARBA" id="ARBA00001974"/>
    </source>
</evidence>
<reference evidence="11 12" key="1">
    <citation type="journal article" date="2007" name="Nature">
        <title>Evolution of genes and genomes on the Drosophila phylogeny.</title>
        <authorList>
            <consortium name="Drosophila 12 Genomes Consortium"/>
            <person name="Clark A.G."/>
            <person name="Eisen M.B."/>
            <person name="Smith D.R."/>
            <person name="Bergman C.M."/>
            <person name="Oliver B."/>
            <person name="Markow T.A."/>
            <person name="Kaufman T.C."/>
            <person name="Kellis M."/>
            <person name="Gelbart W."/>
            <person name="Iyer V.N."/>
            <person name="Pollard D.A."/>
            <person name="Sackton T.B."/>
            <person name="Larracuente A.M."/>
            <person name="Singh N.D."/>
            <person name="Abad J.P."/>
            <person name="Abt D.N."/>
            <person name="Adryan B."/>
            <person name="Aguade M."/>
            <person name="Akashi H."/>
            <person name="Anderson W.W."/>
            <person name="Aquadro C.F."/>
            <person name="Ardell D.H."/>
            <person name="Arguello R."/>
            <person name="Artieri C.G."/>
            <person name="Barbash D.A."/>
            <person name="Barker D."/>
            <person name="Barsanti P."/>
            <person name="Batterham P."/>
            <person name="Batzoglou S."/>
            <person name="Begun D."/>
            <person name="Bhutkar A."/>
            <person name="Blanco E."/>
            <person name="Bosak S.A."/>
            <person name="Bradley R.K."/>
            <person name="Brand A.D."/>
            <person name="Brent M.R."/>
            <person name="Brooks A.N."/>
            <person name="Brown R.H."/>
            <person name="Butlin R.K."/>
            <person name="Caggese C."/>
            <person name="Calvi B.R."/>
            <person name="Bernardo de Carvalho A."/>
            <person name="Caspi A."/>
            <person name="Castrezana S."/>
            <person name="Celniker S.E."/>
            <person name="Chang J.L."/>
            <person name="Chapple C."/>
            <person name="Chatterji S."/>
            <person name="Chinwalla A."/>
            <person name="Civetta A."/>
            <person name="Clifton S.W."/>
            <person name="Comeron J.M."/>
            <person name="Costello J.C."/>
            <person name="Coyne J.A."/>
            <person name="Daub J."/>
            <person name="David R.G."/>
            <person name="Delcher A.L."/>
            <person name="Delehaunty K."/>
            <person name="Do C.B."/>
            <person name="Ebling H."/>
            <person name="Edwards K."/>
            <person name="Eickbush T."/>
            <person name="Evans J.D."/>
            <person name="Filipski A."/>
            <person name="Findeiss S."/>
            <person name="Freyhult E."/>
            <person name="Fulton L."/>
            <person name="Fulton R."/>
            <person name="Garcia A.C."/>
            <person name="Gardiner A."/>
            <person name="Garfield D.A."/>
            <person name="Garvin B.E."/>
            <person name="Gibson G."/>
            <person name="Gilbert D."/>
            <person name="Gnerre S."/>
            <person name="Godfrey J."/>
            <person name="Good R."/>
            <person name="Gotea V."/>
            <person name="Gravely B."/>
            <person name="Greenberg A.J."/>
            <person name="Griffiths-Jones S."/>
            <person name="Gross S."/>
            <person name="Guigo R."/>
            <person name="Gustafson E.A."/>
            <person name="Haerty W."/>
            <person name="Hahn M.W."/>
            <person name="Halligan D.L."/>
            <person name="Halpern A.L."/>
            <person name="Halter G.M."/>
            <person name="Han M.V."/>
            <person name="Heger A."/>
            <person name="Hillier L."/>
            <person name="Hinrichs A.S."/>
            <person name="Holmes I."/>
            <person name="Hoskins R.A."/>
            <person name="Hubisz M.J."/>
            <person name="Hultmark D."/>
            <person name="Huntley M.A."/>
            <person name="Jaffe D.B."/>
            <person name="Jagadeeshan S."/>
            <person name="Jeck W.R."/>
            <person name="Johnson J."/>
            <person name="Jones C.D."/>
            <person name="Jordan W.C."/>
            <person name="Karpen G.H."/>
            <person name="Kataoka E."/>
            <person name="Keightley P.D."/>
            <person name="Kheradpour P."/>
            <person name="Kirkness E.F."/>
            <person name="Koerich L.B."/>
            <person name="Kristiansen K."/>
            <person name="Kudrna D."/>
            <person name="Kulathinal R.J."/>
            <person name="Kumar S."/>
            <person name="Kwok R."/>
            <person name="Lander E."/>
            <person name="Langley C.H."/>
            <person name="Lapoint R."/>
            <person name="Lazzaro B.P."/>
            <person name="Lee S.J."/>
            <person name="Levesque L."/>
            <person name="Li R."/>
            <person name="Lin C.F."/>
            <person name="Lin M.F."/>
            <person name="Lindblad-Toh K."/>
            <person name="Llopart A."/>
            <person name="Long M."/>
            <person name="Low L."/>
            <person name="Lozovsky E."/>
            <person name="Lu J."/>
            <person name="Luo M."/>
            <person name="Machado C.A."/>
            <person name="Makalowski W."/>
            <person name="Marzo M."/>
            <person name="Matsuda M."/>
            <person name="Matzkin L."/>
            <person name="McAllister B."/>
            <person name="McBride C.S."/>
            <person name="McKernan B."/>
            <person name="McKernan K."/>
            <person name="Mendez-Lago M."/>
            <person name="Minx P."/>
            <person name="Mollenhauer M.U."/>
            <person name="Montooth K."/>
            <person name="Mount S.M."/>
            <person name="Mu X."/>
            <person name="Myers E."/>
            <person name="Negre B."/>
            <person name="Newfeld S."/>
            <person name="Nielsen R."/>
            <person name="Noor M.A."/>
            <person name="O'Grady P."/>
            <person name="Pachter L."/>
            <person name="Papaceit M."/>
            <person name="Parisi M.J."/>
            <person name="Parisi M."/>
            <person name="Parts L."/>
            <person name="Pedersen J.S."/>
            <person name="Pesole G."/>
            <person name="Phillippy A.M."/>
            <person name="Ponting C.P."/>
            <person name="Pop M."/>
            <person name="Porcelli D."/>
            <person name="Powell J.R."/>
            <person name="Prohaska S."/>
            <person name="Pruitt K."/>
            <person name="Puig M."/>
            <person name="Quesneville H."/>
            <person name="Ram K.R."/>
            <person name="Rand D."/>
            <person name="Rasmussen M.D."/>
            <person name="Reed L.K."/>
            <person name="Reenan R."/>
            <person name="Reily A."/>
            <person name="Remington K.A."/>
            <person name="Rieger T.T."/>
            <person name="Ritchie M.G."/>
            <person name="Robin C."/>
            <person name="Rogers Y.H."/>
            <person name="Rohde C."/>
            <person name="Rozas J."/>
            <person name="Rubenfield M.J."/>
            <person name="Ruiz A."/>
            <person name="Russo S."/>
            <person name="Salzberg S.L."/>
            <person name="Sanchez-Gracia A."/>
            <person name="Saranga D.J."/>
            <person name="Sato H."/>
            <person name="Schaeffer S.W."/>
            <person name="Schatz M.C."/>
            <person name="Schlenke T."/>
            <person name="Schwartz R."/>
            <person name="Segarra C."/>
            <person name="Singh R.S."/>
            <person name="Sirot L."/>
            <person name="Sirota M."/>
            <person name="Sisneros N.B."/>
            <person name="Smith C.D."/>
            <person name="Smith T.F."/>
            <person name="Spieth J."/>
            <person name="Stage D.E."/>
            <person name="Stark A."/>
            <person name="Stephan W."/>
            <person name="Strausberg R.L."/>
            <person name="Strempel S."/>
            <person name="Sturgill D."/>
            <person name="Sutton G."/>
            <person name="Sutton G.G."/>
            <person name="Tao W."/>
            <person name="Teichmann S."/>
            <person name="Tobari Y.N."/>
            <person name="Tomimura Y."/>
            <person name="Tsolas J.M."/>
            <person name="Valente V.L."/>
            <person name="Venter E."/>
            <person name="Venter J.C."/>
            <person name="Vicario S."/>
            <person name="Vieira F.G."/>
            <person name="Vilella A.J."/>
            <person name="Villasante A."/>
            <person name="Walenz B."/>
            <person name="Wang J."/>
            <person name="Wasserman M."/>
            <person name="Watts T."/>
            <person name="Wilson D."/>
            <person name="Wilson R.K."/>
            <person name="Wing R.A."/>
            <person name="Wolfner M.F."/>
            <person name="Wong A."/>
            <person name="Wong G.K."/>
            <person name="Wu C.I."/>
            <person name="Wu G."/>
            <person name="Yamamoto D."/>
            <person name="Yang H.P."/>
            <person name="Yang S.P."/>
            <person name="Yorke J.A."/>
            <person name="Yoshida K."/>
            <person name="Zdobnov E."/>
            <person name="Zhang P."/>
            <person name="Zhang Y."/>
            <person name="Zimin A.V."/>
            <person name="Baldwin J."/>
            <person name="Abdouelleil A."/>
            <person name="Abdulkadir J."/>
            <person name="Abebe A."/>
            <person name="Abera B."/>
            <person name="Abreu J."/>
            <person name="Acer S.C."/>
            <person name="Aftuck L."/>
            <person name="Alexander A."/>
            <person name="An P."/>
            <person name="Anderson E."/>
            <person name="Anderson S."/>
            <person name="Arachi H."/>
            <person name="Azer M."/>
            <person name="Bachantsang P."/>
            <person name="Barry A."/>
            <person name="Bayul T."/>
            <person name="Berlin A."/>
            <person name="Bessette D."/>
            <person name="Bloom T."/>
            <person name="Blye J."/>
            <person name="Boguslavskiy L."/>
            <person name="Bonnet C."/>
            <person name="Boukhgalter B."/>
            <person name="Bourzgui I."/>
            <person name="Brown A."/>
            <person name="Cahill P."/>
            <person name="Channer S."/>
            <person name="Cheshatsang Y."/>
            <person name="Chuda L."/>
            <person name="Citroen M."/>
            <person name="Collymore A."/>
            <person name="Cooke P."/>
            <person name="Costello M."/>
            <person name="D'Aco K."/>
            <person name="Daza R."/>
            <person name="De Haan G."/>
            <person name="DeGray S."/>
            <person name="DeMaso C."/>
            <person name="Dhargay N."/>
            <person name="Dooley K."/>
            <person name="Dooley E."/>
            <person name="Doricent M."/>
            <person name="Dorje P."/>
            <person name="Dorjee K."/>
            <person name="Dupes A."/>
            <person name="Elong R."/>
            <person name="Falk J."/>
            <person name="Farina A."/>
            <person name="Faro S."/>
            <person name="Ferguson D."/>
            <person name="Fisher S."/>
            <person name="Foley C.D."/>
            <person name="Franke A."/>
            <person name="Friedrich D."/>
            <person name="Gadbois L."/>
            <person name="Gearin G."/>
            <person name="Gearin C.R."/>
            <person name="Giannoukos G."/>
            <person name="Goode T."/>
            <person name="Graham J."/>
            <person name="Grandbois E."/>
            <person name="Grewal S."/>
            <person name="Gyaltsen K."/>
            <person name="Hafez N."/>
            <person name="Hagos B."/>
            <person name="Hall J."/>
            <person name="Henson C."/>
            <person name="Hollinger A."/>
            <person name="Honan T."/>
            <person name="Huard M.D."/>
            <person name="Hughes L."/>
            <person name="Hurhula B."/>
            <person name="Husby M.E."/>
            <person name="Kamat A."/>
            <person name="Kanga B."/>
            <person name="Kashin S."/>
            <person name="Khazanovich D."/>
            <person name="Kisner P."/>
            <person name="Lance K."/>
            <person name="Lara M."/>
            <person name="Lee W."/>
            <person name="Lennon N."/>
            <person name="Letendre F."/>
            <person name="LeVine R."/>
            <person name="Lipovsky A."/>
            <person name="Liu X."/>
            <person name="Liu J."/>
            <person name="Liu S."/>
            <person name="Lokyitsang T."/>
            <person name="Lokyitsang Y."/>
            <person name="Lubonja R."/>
            <person name="Lui A."/>
            <person name="MacDonald P."/>
            <person name="Magnisalis V."/>
            <person name="Maru K."/>
            <person name="Matthews C."/>
            <person name="McCusker W."/>
            <person name="McDonough S."/>
            <person name="Mehta T."/>
            <person name="Meldrim J."/>
            <person name="Meneus L."/>
            <person name="Mihai O."/>
            <person name="Mihalev A."/>
            <person name="Mihova T."/>
            <person name="Mittelman R."/>
            <person name="Mlenga V."/>
            <person name="Montmayeur A."/>
            <person name="Mulrain L."/>
            <person name="Navidi A."/>
            <person name="Naylor J."/>
            <person name="Negash T."/>
            <person name="Nguyen T."/>
            <person name="Nguyen N."/>
            <person name="Nicol R."/>
            <person name="Norbu C."/>
            <person name="Norbu N."/>
            <person name="Novod N."/>
            <person name="O'Neill B."/>
            <person name="Osman S."/>
            <person name="Markiewicz E."/>
            <person name="Oyono O.L."/>
            <person name="Patti C."/>
            <person name="Phunkhang P."/>
            <person name="Pierre F."/>
            <person name="Priest M."/>
            <person name="Raghuraman S."/>
            <person name="Rege F."/>
            <person name="Reyes R."/>
            <person name="Rise C."/>
            <person name="Rogov P."/>
            <person name="Ross K."/>
            <person name="Ryan E."/>
            <person name="Settipalli S."/>
            <person name="Shea T."/>
            <person name="Sherpa N."/>
            <person name="Shi L."/>
            <person name="Shih D."/>
            <person name="Sparrow T."/>
            <person name="Spaulding J."/>
            <person name="Stalker J."/>
            <person name="Stange-Thomann N."/>
            <person name="Stavropoulos S."/>
            <person name="Stone C."/>
            <person name="Strader C."/>
            <person name="Tesfaye S."/>
            <person name="Thomson T."/>
            <person name="Thoulutsang Y."/>
            <person name="Thoulutsang D."/>
            <person name="Topham K."/>
            <person name="Topping I."/>
            <person name="Tsamla T."/>
            <person name="Vassiliev H."/>
            <person name="Vo A."/>
            <person name="Wangchuk T."/>
            <person name="Wangdi T."/>
            <person name="Weiand M."/>
            <person name="Wilkinson J."/>
            <person name="Wilson A."/>
            <person name="Yadav S."/>
            <person name="Young G."/>
            <person name="Yu Q."/>
            <person name="Zembek L."/>
            <person name="Zhong D."/>
            <person name="Zimmer A."/>
            <person name="Zwirko Z."/>
            <person name="Jaffe D.B."/>
            <person name="Alvarez P."/>
            <person name="Brockman W."/>
            <person name="Butler J."/>
            <person name="Chin C."/>
            <person name="Gnerre S."/>
            <person name="Grabherr M."/>
            <person name="Kleber M."/>
            <person name="Mauceli E."/>
            <person name="MacCallum I."/>
        </authorList>
    </citation>
    <scope>NUCLEOTIDE SEQUENCE [LARGE SCALE GENOMIC DNA]</scope>
    <source>
        <strain evidence="12">Tucson 15287-2541.00</strain>
    </source>
</reference>
<evidence type="ECO:0000256" key="2">
    <source>
        <dbReference type="ARBA" id="ARBA00010790"/>
    </source>
</evidence>
<gene>
    <name evidence="11" type="primary">Dgri\GH12758</name>
    <name evidence="11" type="ORF">Dgri_GH12758</name>
</gene>